<gene>
    <name evidence="2" type="ORF">PaG_04777</name>
</gene>
<dbReference type="EMBL" id="AWNI01000022">
    <property type="protein sequence ID" value="ETS60860.1"/>
    <property type="molecule type" value="Genomic_DNA"/>
</dbReference>
<feature type="compositionally biased region" description="Basic and acidic residues" evidence="1">
    <location>
        <begin position="152"/>
        <end position="170"/>
    </location>
</feature>
<dbReference type="AlphaFoldDB" id="W3VH64"/>
<organism evidence="2 3">
    <name type="scientific">Moesziomyces aphidis</name>
    <name type="common">Pseudozyma aphidis</name>
    <dbReference type="NCBI Taxonomy" id="84754"/>
    <lineage>
        <taxon>Eukaryota</taxon>
        <taxon>Fungi</taxon>
        <taxon>Dikarya</taxon>
        <taxon>Basidiomycota</taxon>
        <taxon>Ustilaginomycotina</taxon>
        <taxon>Ustilaginomycetes</taxon>
        <taxon>Ustilaginales</taxon>
        <taxon>Ustilaginaceae</taxon>
        <taxon>Moesziomyces</taxon>
    </lineage>
</organism>
<feature type="compositionally biased region" description="Basic residues" evidence="1">
    <location>
        <begin position="216"/>
        <end position="227"/>
    </location>
</feature>
<dbReference type="HOGENOM" id="CLU_676396_0_0_1"/>
<evidence type="ECO:0000313" key="3">
    <source>
        <dbReference type="Proteomes" id="UP000019462"/>
    </source>
</evidence>
<evidence type="ECO:0000313" key="2">
    <source>
        <dbReference type="EMBL" id="ETS60860.1"/>
    </source>
</evidence>
<name>W3VH64_MOEAP</name>
<feature type="region of interest" description="Disordered" evidence="1">
    <location>
        <begin position="130"/>
        <end position="227"/>
    </location>
</feature>
<comment type="caution">
    <text evidence="2">The sequence shown here is derived from an EMBL/GenBank/DDBJ whole genome shotgun (WGS) entry which is preliminary data.</text>
</comment>
<protein>
    <submittedName>
        <fullName evidence="2">Uncharacterized protein</fullName>
    </submittedName>
</protein>
<keyword evidence="3" id="KW-1185">Reference proteome</keyword>
<sequence>MTTGDDGDEEDVVRSYLQSVCSGSTGARTGLDSTRLTGLQASLSQLETRLGPPTSGRLLVALAISTPTSGAVGPVAASTSEAPPVPCSRDPEARDCLAAASLWPKSRVNPGSEGKVESSAEPCLEGTAGLQAQLDGPHGRAGQGRASGSQLRSEDQEDLKQSQRDPRGGEGGRQGYEGAAVGDLETRQRRRRAGVRASQQGLVARSSRSHCLPVSHHTHQGKSHRSHAVVCSRYAHGGLDPSIPTHANNGTYASSDNERRFAECSQHDAHSIGQATSQYNHLFRMHVDQDALPDASVVARYDVHHRDTPTHQPFSVSRQSILDTSPASQVRPQPAGCELALHQESVPRERTAVAGLLQSGACLPFVWDEDARARIFPCHSDAGHYYCSIIIVLFLCSGTKGDLIEAT</sequence>
<dbReference type="Proteomes" id="UP000019462">
    <property type="component" value="Unassembled WGS sequence"/>
</dbReference>
<evidence type="ECO:0000256" key="1">
    <source>
        <dbReference type="SAM" id="MobiDB-lite"/>
    </source>
</evidence>
<feature type="region of interest" description="Disordered" evidence="1">
    <location>
        <begin position="69"/>
        <end position="90"/>
    </location>
</feature>
<proteinExistence type="predicted"/>
<accession>W3VH64</accession>
<reference evidence="2 3" key="1">
    <citation type="journal article" date="2014" name="Genome Announc.">
        <title>Genome sequence of the basidiomycetous fungus Pseudozyma aphidis DSM70725, an efficient producer of biosurfactant mannosylerythritol lipids.</title>
        <authorList>
            <person name="Lorenz S."/>
            <person name="Guenther M."/>
            <person name="Grumaz C."/>
            <person name="Rupp S."/>
            <person name="Zibek S."/>
            <person name="Sohn K."/>
        </authorList>
    </citation>
    <scope>NUCLEOTIDE SEQUENCE [LARGE SCALE GENOMIC DNA]</scope>
    <source>
        <strain evidence="3">ATCC 32657 / CBS 517.83 / DSM 70725 / JCM 10318 / NBRC 10182 / NRRL Y-7954 / St-0401</strain>
    </source>
</reference>